<dbReference type="InterPro" id="IPR029006">
    <property type="entry name" value="ADF-H/Gelsolin-like_dom_sf"/>
</dbReference>
<dbReference type="SMART" id="SM00102">
    <property type="entry name" value="ADF"/>
    <property type="match status" value="1"/>
</dbReference>
<comment type="similarity">
    <text evidence="5">Belongs to the actin-binding proteins ADF family. Coactosin subfamily.</text>
</comment>
<dbReference type="GO" id="GO:0030833">
    <property type="term" value="P:regulation of actin filament polymerization"/>
    <property type="evidence" value="ECO:0007669"/>
    <property type="project" value="TreeGrafter"/>
</dbReference>
<evidence type="ECO:0000256" key="1">
    <source>
        <dbReference type="ARBA" id="ARBA00004245"/>
    </source>
</evidence>
<dbReference type="GO" id="GO:0030427">
    <property type="term" value="C:site of polarized growth"/>
    <property type="evidence" value="ECO:0007669"/>
    <property type="project" value="TreeGrafter"/>
</dbReference>
<dbReference type="KEGG" id="cvn:111136368"/>
<dbReference type="RefSeq" id="XP_022342883.1">
    <property type="nucleotide sequence ID" value="XM_022487175.1"/>
</dbReference>
<dbReference type="FunFam" id="3.40.20.10:FF:000018">
    <property type="entry name" value="Coactosin-like 1"/>
    <property type="match status" value="1"/>
</dbReference>
<evidence type="ECO:0000256" key="6">
    <source>
        <dbReference type="ARBA" id="ARBA00058385"/>
    </source>
</evidence>
<evidence type="ECO:0000256" key="3">
    <source>
        <dbReference type="ARBA" id="ARBA00023203"/>
    </source>
</evidence>
<dbReference type="CDD" id="cd11282">
    <property type="entry name" value="ADF_coactosin_like"/>
    <property type="match status" value="1"/>
</dbReference>
<evidence type="ECO:0000313" key="11">
    <source>
        <dbReference type="RefSeq" id="XP_022342883.1"/>
    </source>
</evidence>
<dbReference type="AlphaFoldDB" id="A0A8B8EU43"/>
<evidence type="ECO:0000313" key="12">
    <source>
        <dbReference type="RefSeq" id="XP_022343228.1"/>
    </source>
</evidence>
<dbReference type="GO" id="GO:0030864">
    <property type="term" value="C:cortical actin cytoskeleton"/>
    <property type="evidence" value="ECO:0007669"/>
    <property type="project" value="TreeGrafter"/>
</dbReference>
<evidence type="ECO:0000259" key="9">
    <source>
        <dbReference type="PROSITE" id="PS51263"/>
    </source>
</evidence>
<keyword evidence="2" id="KW-0963">Cytoplasm</keyword>
<comment type="subunit">
    <text evidence="7">Interacts with 5-lipoxygenase (ALOX5/5LO) in a calcium-independent manner. Binds to F-actin with a stoichiometry of 1:2.</text>
</comment>
<evidence type="ECO:0000256" key="4">
    <source>
        <dbReference type="ARBA" id="ARBA00023212"/>
    </source>
</evidence>
<evidence type="ECO:0000256" key="2">
    <source>
        <dbReference type="ARBA" id="ARBA00022490"/>
    </source>
</evidence>
<sequence>MVVVNKDEIIPVYEAVRDDSNDTNWLVLKYTDTEITVDSQGTDYEEFKSKFQDDERAFGYVRLITGDEMSKRSKFALITWIGKSVKPLQKARVSTDKAFVKDVLRVFAIEASVDDVSDITESKIREAVVKAGGANYGTGN</sequence>
<dbReference type="Proteomes" id="UP000694844">
    <property type="component" value="Chromosome 5"/>
</dbReference>
<protein>
    <recommendedName>
        <fullName evidence="8">Coactosin-like protein</fullName>
    </recommendedName>
</protein>
<dbReference type="RefSeq" id="XP_022343228.1">
    <property type="nucleotide sequence ID" value="XM_022487520.1"/>
</dbReference>
<organism evidence="10 12">
    <name type="scientific">Crassostrea virginica</name>
    <name type="common">Eastern oyster</name>
    <dbReference type="NCBI Taxonomy" id="6565"/>
    <lineage>
        <taxon>Eukaryota</taxon>
        <taxon>Metazoa</taxon>
        <taxon>Spiralia</taxon>
        <taxon>Lophotrochozoa</taxon>
        <taxon>Mollusca</taxon>
        <taxon>Bivalvia</taxon>
        <taxon>Autobranchia</taxon>
        <taxon>Pteriomorphia</taxon>
        <taxon>Ostreida</taxon>
        <taxon>Ostreoidea</taxon>
        <taxon>Ostreidae</taxon>
        <taxon>Crassostrea</taxon>
    </lineage>
</organism>
<name>A0A8B8EU43_CRAVI</name>
<reference evidence="11 12" key="1">
    <citation type="submission" date="2025-04" db="UniProtKB">
        <authorList>
            <consortium name="RefSeq"/>
        </authorList>
    </citation>
    <scope>IDENTIFICATION</scope>
    <source>
        <tissue evidence="11 12">Whole sample</tissue>
    </source>
</reference>
<proteinExistence type="inferred from homology"/>
<dbReference type="InterPro" id="IPR002108">
    <property type="entry name" value="ADF-H"/>
</dbReference>
<dbReference type="GeneID" id="111136574"/>
<dbReference type="SUPFAM" id="SSF55753">
    <property type="entry name" value="Actin depolymerizing proteins"/>
    <property type="match status" value="1"/>
</dbReference>
<keyword evidence="3" id="KW-0009">Actin-binding</keyword>
<dbReference type="GO" id="GO:0051015">
    <property type="term" value="F:actin filament binding"/>
    <property type="evidence" value="ECO:0007669"/>
    <property type="project" value="TreeGrafter"/>
</dbReference>
<evidence type="ECO:0000256" key="7">
    <source>
        <dbReference type="ARBA" id="ARBA00062335"/>
    </source>
</evidence>
<keyword evidence="10" id="KW-1185">Reference proteome</keyword>
<dbReference type="KEGG" id="cvn:111136574"/>
<evidence type="ECO:0000256" key="5">
    <source>
        <dbReference type="ARBA" id="ARBA00038052"/>
    </source>
</evidence>
<comment type="function">
    <text evidence="6">Binds to F-actin in a calcium-independent manner. Has no direct effect on actin depolymerization. Acts as a chaperone for ALOX5 (5LO), influencing both its stability and activity in leukotrienes synthesis.</text>
</comment>
<dbReference type="Pfam" id="PF00241">
    <property type="entry name" value="Cofilin_ADF"/>
    <property type="match status" value="1"/>
</dbReference>
<dbReference type="PANTHER" id="PTHR10829">
    <property type="entry name" value="CORTACTIN AND DREBRIN"/>
    <property type="match status" value="1"/>
</dbReference>
<accession>A0A8B8EU43</accession>
<dbReference type="GO" id="GO:0005884">
    <property type="term" value="C:actin filament"/>
    <property type="evidence" value="ECO:0007669"/>
    <property type="project" value="TreeGrafter"/>
</dbReference>
<dbReference type="Gene3D" id="3.40.20.10">
    <property type="entry name" value="Severin"/>
    <property type="match status" value="1"/>
</dbReference>
<evidence type="ECO:0000313" key="10">
    <source>
        <dbReference type="Proteomes" id="UP000694844"/>
    </source>
</evidence>
<gene>
    <name evidence="12" type="primary">LOC111136574</name>
    <name evidence="11" type="synonym">LOC111136368</name>
</gene>
<feature type="domain" description="ADF-H" evidence="9">
    <location>
        <begin position="1"/>
        <end position="129"/>
    </location>
</feature>
<evidence type="ECO:0000256" key="8">
    <source>
        <dbReference type="ARBA" id="ARBA00068121"/>
    </source>
</evidence>
<dbReference type="PANTHER" id="PTHR10829:SF29">
    <property type="entry name" value="COACTOSIN-LIKE PROTEIN"/>
    <property type="match status" value="1"/>
</dbReference>
<comment type="subcellular location">
    <subcellularLocation>
        <location evidence="1">Cytoplasm</location>
        <location evidence="1">Cytoskeleton</location>
    </subcellularLocation>
</comment>
<dbReference type="OrthoDB" id="20822at2759"/>
<dbReference type="PROSITE" id="PS51263">
    <property type="entry name" value="ADF_H"/>
    <property type="match status" value="1"/>
</dbReference>
<keyword evidence="4" id="KW-0206">Cytoskeleton</keyword>